<accession>A0A9D4CV58</accession>
<evidence type="ECO:0000313" key="1">
    <source>
        <dbReference type="EMBL" id="KAH3730851.1"/>
    </source>
</evidence>
<organism evidence="1 2">
    <name type="scientific">Dreissena polymorpha</name>
    <name type="common">Zebra mussel</name>
    <name type="synonym">Mytilus polymorpha</name>
    <dbReference type="NCBI Taxonomy" id="45954"/>
    <lineage>
        <taxon>Eukaryota</taxon>
        <taxon>Metazoa</taxon>
        <taxon>Spiralia</taxon>
        <taxon>Lophotrochozoa</taxon>
        <taxon>Mollusca</taxon>
        <taxon>Bivalvia</taxon>
        <taxon>Autobranchia</taxon>
        <taxon>Heteroconchia</taxon>
        <taxon>Euheterodonta</taxon>
        <taxon>Imparidentia</taxon>
        <taxon>Neoheterodontei</taxon>
        <taxon>Myida</taxon>
        <taxon>Dreissenoidea</taxon>
        <taxon>Dreissenidae</taxon>
        <taxon>Dreissena</taxon>
    </lineage>
</organism>
<dbReference type="Proteomes" id="UP000828390">
    <property type="component" value="Unassembled WGS sequence"/>
</dbReference>
<comment type="caution">
    <text evidence="1">The sequence shown here is derived from an EMBL/GenBank/DDBJ whole genome shotgun (WGS) entry which is preliminary data.</text>
</comment>
<dbReference type="EMBL" id="JAIWYP010000012">
    <property type="protein sequence ID" value="KAH3730851.1"/>
    <property type="molecule type" value="Genomic_DNA"/>
</dbReference>
<reference evidence="1" key="1">
    <citation type="journal article" date="2019" name="bioRxiv">
        <title>The Genome of the Zebra Mussel, Dreissena polymorpha: A Resource for Invasive Species Research.</title>
        <authorList>
            <person name="McCartney M.A."/>
            <person name="Auch B."/>
            <person name="Kono T."/>
            <person name="Mallez S."/>
            <person name="Zhang Y."/>
            <person name="Obille A."/>
            <person name="Becker A."/>
            <person name="Abrahante J.E."/>
            <person name="Garbe J."/>
            <person name="Badalamenti J.P."/>
            <person name="Herman A."/>
            <person name="Mangelson H."/>
            <person name="Liachko I."/>
            <person name="Sullivan S."/>
            <person name="Sone E.D."/>
            <person name="Koren S."/>
            <person name="Silverstein K.A.T."/>
            <person name="Beckman K.B."/>
            <person name="Gohl D.M."/>
        </authorList>
    </citation>
    <scope>NUCLEOTIDE SEQUENCE</scope>
    <source>
        <strain evidence="1">Duluth1</strain>
        <tissue evidence="1">Whole animal</tissue>
    </source>
</reference>
<name>A0A9D4CV58_DREPO</name>
<evidence type="ECO:0000313" key="2">
    <source>
        <dbReference type="Proteomes" id="UP000828390"/>
    </source>
</evidence>
<protein>
    <submittedName>
        <fullName evidence="1">Uncharacterized protein</fullName>
    </submittedName>
</protein>
<reference evidence="1" key="2">
    <citation type="submission" date="2020-11" db="EMBL/GenBank/DDBJ databases">
        <authorList>
            <person name="McCartney M.A."/>
            <person name="Auch B."/>
            <person name="Kono T."/>
            <person name="Mallez S."/>
            <person name="Becker A."/>
            <person name="Gohl D.M."/>
            <person name="Silverstein K.A.T."/>
            <person name="Koren S."/>
            <person name="Bechman K.B."/>
            <person name="Herman A."/>
            <person name="Abrahante J.E."/>
            <person name="Garbe J."/>
        </authorList>
    </citation>
    <scope>NUCLEOTIDE SEQUENCE</scope>
    <source>
        <strain evidence="1">Duluth1</strain>
        <tissue evidence="1">Whole animal</tissue>
    </source>
</reference>
<sequence length="53" mass="6603">MLRLHREDDTSRGEDYTTHNLRRDDATTRRGYIYSQYRTRWCDYTERMTLLTI</sequence>
<dbReference type="AlphaFoldDB" id="A0A9D4CV58"/>
<gene>
    <name evidence="1" type="ORF">DPMN_056850</name>
</gene>
<proteinExistence type="predicted"/>
<keyword evidence="2" id="KW-1185">Reference proteome</keyword>